<dbReference type="Proteomes" id="UP000299102">
    <property type="component" value="Unassembled WGS sequence"/>
</dbReference>
<feature type="region of interest" description="Disordered" evidence="1">
    <location>
        <begin position="39"/>
        <end position="66"/>
    </location>
</feature>
<feature type="compositionally biased region" description="Basic residues" evidence="1">
    <location>
        <begin position="39"/>
        <end position="58"/>
    </location>
</feature>
<evidence type="ECO:0000313" key="3">
    <source>
        <dbReference type="Proteomes" id="UP000299102"/>
    </source>
</evidence>
<evidence type="ECO:0000313" key="2">
    <source>
        <dbReference type="EMBL" id="GBP87725.1"/>
    </source>
</evidence>
<comment type="caution">
    <text evidence="2">The sequence shown here is derived from an EMBL/GenBank/DDBJ whole genome shotgun (WGS) entry which is preliminary data.</text>
</comment>
<keyword evidence="3" id="KW-1185">Reference proteome</keyword>
<accession>A0A4C1ZMH9</accession>
<evidence type="ECO:0000256" key="1">
    <source>
        <dbReference type="SAM" id="MobiDB-lite"/>
    </source>
</evidence>
<organism evidence="2 3">
    <name type="scientific">Eumeta variegata</name>
    <name type="common">Bagworm moth</name>
    <name type="synonym">Eumeta japonica</name>
    <dbReference type="NCBI Taxonomy" id="151549"/>
    <lineage>
        <taxon>Eukaryota</taxon>
        <taxon>Metazoa</taxon>
        <taxon>Ecdysozoa</taxon>
        <taxon>Arthropoda</taxon>
        <taxon>Hexapoda</taxon>
        <taxon>Insecta</taxon>
        <taxon>Pterygota</taxon>
        <taxon>Neoptera</taxon>
        <taxon>Endopterygota</taxon>
        <taxon>Lepidoptera</taxon>
        <taxon>Glossata</taxon>
        <taxon>Ditrysia</taxon>
        <taxon>Tineoidea</taxon>
        <taxon>Psychidae</taxon>
        <taxon>Oiketicinae</taxon>
        <taxon>Eumeta</taxon>
    </lineage>
</organism>
<feature type="non-terminal residue" evidence="2">
    <location>
        <position position="221"/>
    </location>
</feature>
<feature type="region of interest" description="Disordered" evidence="1">
    <location>
        <begin position="192"/>
        <end position="221"/>
    </location>
</feature>
<name>A0A4C1ZMH9_EUMVA</name>
<dbReference type="AlphaFoldDB" id="A0A4C1ZMH9"/>
<protein>
    <submittedName>
        <fullName evidence="2">Uncharacterized protein</fullName>
    </submittedName>
</protein>
<sequence length="221" mass="24475">MLFLDILADRTRSTKYPAAYTLRYHAILFPLSPSVLRRRSQRSASVRRHSHSRSRSRVRSSSPISPPIGENRIKLLQSSEARAAGRVFILDYASTCTTAPPNCVVMQIAVASDAAGAARSPQRRGHSRRVRGIIFGLHPPTEIARPRGRVRSTFRDRAALRRAEIVNFRLLALFDKSAARAMAAPSQINSKISVRRESGEGDIERDDKSTNEKNGGGIFIG</sequence>
<reference evidence="2 3" key="1">
    <citation type="journal article" date="2019" name="Commun. Biol.">
        <title>The bagworm genome reveals a unique fibroin gene that provides high tensile strength.</title>
        <authorList>
            <person name="Kono N."/>
            <person name="Nakamura H."/>
            <person name="Ohtoshi R."/>
            <person name="Tomita M."/>
            <person name="Numata K."/>
            <person name="Arakawa K."/>
        </authorList>
    </citation>
    <scope>NUCLEOTIDE SEQUENCE [LARGE SCALE GENOMIC DNA]</scope>
</reference>
<dbReference type="EMBL" id="BGZK01001880">
    <property type="protein sequence ID" value="GBP87725.1"/>
    <property type="molecule type" value="Genomic_DNA"/>
</dbReference>
<proteinExistence type="predicted"/>
<gene>
    <name evidence="2" type="ORF">EVAR_19906_1</name>
</gene>